<gene>
    <name evidence="9" type="ORF">TCM_029745</name>
</gene>
<name>A0A061GFZ5_THECC</name>
<keyword evidence="7" id="KW-0379">Hydroxylation</keyword>
<keyword evidence="10" id="KW-1185">Reference proteome</keyword>
<protein>
    <submittedName>
        <fullName evidence="9">Uncharacterized protein</fullName>
    </submittedName>
</protein>
<keyword evidence="3" id="KW-0964">Secreted</keyword>
<keyword evidence="5" id="KW-0221">Differentiation</keyword>
<keyword evidence="6" id="KW-0325">Glycoprotein</keyword>
<evidence type="ECO:0000256" key="6">
    <source>
        <dbReference type="ARBA" id="ARBA00023180"/>
    </source>
</evidence>
<dbReference type="Proteomes" id="UP000026915">
    <property type="component" value="Chromosome 6"/>
</dbReference>
<evidence type="ECO:0000256" key="2">
    <source>
        <dbReference type="ARBA" id="ARBA00005416"/>
    </source>
</evidence>
<dbReference type="OMA" id="MANATMM"/>
<sequence length="119" mass="13055">MNFPLYMRTGLDRKTALAIAIHSIWLQLITYTGSGTFSLEMPNSTIMQTSLVILLILSANAVDIEAKSHAGRKTMQKRIDSQSIIHALAGYDLSATKQGRRVMTDTSRISPGGPDPQHN</sequence>
<comment type="similarity">
    <text evidence="2">Belongs to the CLV3/ESR signal peptide family.</text>
</comment>
<feature type="region of interest" description="Disordered" evidence="8">
    <location>
        <begin position="98"/>
        <end position="119"/>
    </location>
</feature>
<dbReference type="PANTHER" id="PTHR36016">
    <property type="entry name" value="CLAVATA3/ESR (CLE)-RELATED PROTEIN 7"/>
    <property type="match status" value="1"/>
</dbReference>
<dbReference type="GO" id="GO:0005576">
    <property type="term" value="C:extracellular region"/>
    <property type="evidence" value="ECO:0007669"/>
    <property type="project" value="UniProtKB-SubCell"/>
</dbReference>
<evidence type="ECO:0000256" key="7">
    <source>
        <dbReference type="ARBA" id="ARBA00023278"/>
    </source>
</evidence>
<evidence type="ECO:0000256" key="4">
    <source>
        <dbReference type="ARBA" id="ARBA00022729"/>
    </source>
</evidence>
<dbReference type="AlphaFoldDB" id="A0A061GFZ5"/>
<organism evidence="9 10">
    <name type="scientific">Theobroma cacao</name>
    <name type="common">Cacao</name>
    <name type="synonym">Cocoa</name>
    <dbReference type="NCBI Taxonomy" id="3641"/>
    <lineage>
        <taxon>Eukaryota</taxon>
        <taxon>Viridiplantae</taxon>
        <taxon>Streptophyta</taxon>
        <taxon>Embryophyta</taxon>
        <taxon>Tracheophyta</taxon>
        <taxon>Spermatophyta</taxon>
        <taxon>Magnoliopsida</taxon>
        <taxon>eudicotyledons</taxon>
        <taxon>Gunneridae</taxon>
        <taxon>Pentapetalae</taxon>
        <taxon>rosids</taxon>
        <taxon>malvids</taxon>
        <taxon>Malvales</taxon>
        <taxon>Malvaceae</taxon>
        <taxon>Byttnerioideae</taxon>
        <taxon>Theobroma</taxon>
    </lineage>
</organism>
<dbReference type="HOGENOM" id="CLU_154904_2_1_1"/>
<accession>A0A061GFZ5</accession>
<evidence type="ECO:0000256" key="5">
    <source>
        <dbReference type="ARBA" id="ARBA00022782"/>
    </source>
</evidence>
<evidence type="ECO:0000313" key="10">
    <source>
        <dbReference type="Proteomes" id="UP000026915"/>
    </source>
</evidence>
<dbReference type="eggNOG" id="ENOG502SGCI">
    <property type="taxonomic scope" value="Eukaryota"/>
</dbReference>
<evidence type="ECO:0000256" key="3">
    <source>
        <dbReference type="ARBA" id="ARBA00022525"/>
    </source>
</evidence>
<evidence type="ECO:0000256" key="1">
    <source>
        <dbReference type="ARBA" id="ARBA00004239"/>
    </source>
</evidence>
<dbReference type="InterPro" id="IPR039617">
    <property type="entry name" value="CLAVATA3-CLE"/>
</dbReference>
<keyword evidence="4" id="KW-0732">Signal</keyword>
<comment type="subcellular location">
    <subcellularLocation>
        <location evidence="1">Secreted</location>
        <location evidence="1">Extracellular space</location>
    </subcellularLocation>
</comment>
<dbReference type="GO" id="GO:0030154">
    <property type="term" value="P:cell differentiation"/>
    <property type="evidence" value="ECO:0007669"/>
    <property type="project" value="UniProtKB-KW"/>
</dbReference>
<evidence type="ECO:0000313" key="9">
    <source>
        <dbReference type="EMBL" id="EOY28067.1"/>
    </source>
</evidence>
<proteinExistence type="inferred from homology"/>
<evidence type="ECO:0000256" key="8">
    <source>
        <dbReference type="SAM" id="MobiDB-lite"/>
    </source>
</evidence>
<dbReference type="InParanoid" id="A0A061GFZ5"/>
<dbReference type="Gramene" id="EOY28067">
    <property type="protein sequence ID" value="EOY28067"/>
    <property type="gene ID" value="TCM_029745"/>
</dbReference>
<dbReference type="PANTHER" id="PTHR36016:SF10">
    <property type="entry name" value="CLAVATA3_ESR (CLE)-RELATED PROTEIN 6-LIKE"/>
    <property type="match status" value="1"/>
</dbReference>
<reference evidence="9 10" key="1">
    <citation type="journal article" date="2013" name="Genome Biol.">
        <title>The genome sequence of the most widely cultivated cacao type and its use to identify candidate genes regulating pod color.</title>
        <authorList>
            <person name="Motamayor J.C."/>
            <person name="Mockaitis K."/>
            <person name="Schmutz J."/>
            <person name="Haiminen N."/>
            <person name="Iii D.L."/>
            <person name="Cornejo O."/>
            <person name="Findley S.D."/>
            <person name="Zheng P."/>
            <person name="Utro F."/>
            <person name="Royaert S."/>
            <person name="Saski C."/>
            <person name="Jenkins J."/>
            <person name="Podicheti R."/>
            <person name="Zhao M."/>
            <person name="Scheffler B.E."/>
            <person name="Stack J.C."/>
            <person name="Feltus F.A."/>
            <person name="Mustiga G.M."/>
            <person name="Amores F."/>
            <person name="Phillips W."/>
            <person name="Marelli J.P."/>
            <person name="May G.D."/>
            <person name="Shapiro H."/>
            <person name="Ma J."/>
            <person name="Bustamante C.D."/>
            <person name="Schnell R.J."/>
            <person name="Main D."/>
            <person name="Gilbert D."/>
            <person name="Parida L."/>
            <person name="Kuhn D.N."/>
        </authorList>
    </citation>
    <scope>NUCLEOTIDE SEQUENCE [LARGE SCALE GENOMIC DNA]</scope>
    <source>
        <strain evidence="10">cv. Matina 1-6</strain>
    </source>
</reference>
<dbReference type="EMBL" id="CM001884">
    <property type="protein sequence ID" value="EOY28067.1"/>
    <property type="molecule type" value="Genomic_DNA"/>
</dbReference>